<feature type="transmembrane region" description="Helical" evidence="5">
    <location>
        <begin position="476"/>
        <end position="497"/>
    </location>
</feature>
<gene>
    <name evidence="7" type="ORF">LSCM4_06004</name>
    <name evidence="8" type="ORF">LSCM4_06006</name>
</gene>
<dbReference type="KEGG" id="loi:92361865"/>
<keyword evidence="4 5" id="KW-0472">Membrane</keyword>
<dbReference type="RefSeq" id="XP_067065105.1">
    <property type="nucleotide sequence ID" value="XM_067207931.1"/>
</dbReference>
<dbReference type="GO" id="GO:0016020">
    <property type="term" value="C:membrane"/>
    <property type="evidence" value="ECO:0007669"/>
    <property type="project" value="UniProtKB-SubCell"/>
</dbReference>
<reference evidence="9" key="2">
    <citation type="journal article" date="2021" name="Sci. Data">
        <title>Chromosome-scale genome sequencing, assembly and annotation of six genomes from subfamily Leishmaniinae.</title>
        <authorList>
            <person name="Almutairi H."/>
            <person name="Urbaniak M.D."/>
            <person name="Bates M.D."/>
            <person name="Jariyapan N."/>
            <person name="Kwakye-Nuako G."/>
            <person name="Thomaz Soccol V."/>
            <person name="Al-Salem W.S."/>
            <person name="Dillon R.J."/>
            <person name="Bates P.A."/>
            <person name="Gatherer D."/>
        </authorList>
    </citation>
    <scope>NUCLEOTIDE SEQUENCE [LARGE SCALE GENOMIC DNA]</scope>
</reference>
<evidence type="ECO:0000256" key="3">
    <source>
        <dbReference type="ARBA" id="ARBA00022989"/>
    </source>
</evidence>
<keyword evidence="3 5" id="KW-1133">Transmembrane helix</keyword>
<comment type="subcellular location">
    <subcellularLocation>
        <location evidence="1">Membrane</location>
        <topology evidence="1">Multi-pass membrane protein</topology>
    </subcellularLocation>
</comment>
<feature type="transmembrane region" description="Helical" evidence="5">
    <location>
        <begin position="90"/>
        <end position="112"/>
    </location>
</feature>
<dbReference type="PANTHER" id="PTHR21576">
    <property type="entry name" value="UNCHARACTERIZED NODULIN-LIKE PROTEIN"/>
    <property type="match status" value="1"/>
</dbReference>
<keyword evidence="9" id="KW-1185">Reference proteome</keyword>
<evidence type="ECO:0000313" key="7">
    <source>
        <dbReference type="EMBL" id="KAG5485368.1"/>
    </source>
</evidence>
<dbReference type="Proteomes" id="UP000674143">
    <property type="component" value="Unassembled WGS sequence"/>
</dbReference>
<evidence type="ECO:0000256" key="1">
    <source>
        <dbReference type="ARBA" id="ARBA00004141"/>
    </source>
</evidence>
<evidence type="ECO:0000256" key="5">
    <source>
        <dbReference type="SAM" id="Phobius"/>
    </source>
</evidence>
<comment type="caution">
    <text evidence="8">The sequence shown here is derived from an EMBL/GenBank/DDBJ whole genome shotgun (WGS) entry which is preliminary data.</text>
</comment>
<dbReference type="Pfam" id="PF06813">
    <property type="entry name" value="Nodulin-like"/>
    <property type="match status" value="1"/>
</dbReference>
<proteinExistence type="predicted"/>
<reference evidence="8" key="3">
    <citation type="submission" date="2021-02" db="EMBL/GenBank/DDBJ databases">
        <title>Leishmania (Mundinia) orientalis Genome sequencing and assembly.</title>
        <authorList>
            <person name="Almutairi H."/>
            <person name="Gatherer D."/>
        </authorList>
    </citation>
    <scope>NUCLEOTIDE SEQUENCE</scope>
    <source>
        <strain evidence="8">LSCM4</strain>
    </source>
</reference>
<evidence type="ECO:0000256" key="2">
    <source>
        <dbReference type="ARBA" id="ARBA00022692"/>
    </source>
</evidence>
<sequence>MQTNEKVEIIRLATGPQKPVGEYKRFAILALGSFGCIVCSFSYAWNLISGTMQRRYNLSQRDLSTIVTVALVVQYCVLPYAFLYDYLGPLPISIIATVYFPLGTLLLALCFMGKVEGSVLRLSVFNAMMGTGCTMFDLAACITVLLHFPTNRGPVTALLKTFTGLGSALVACLYAGFFDSDPQKHFFFLFSVGLCVGALFIAFMRLPPYHLTQYEERRLPAEVKERRLARKAQYLRQEAPLRRFLWGFAVLVFLIIFVTTQSALVSYLSLGDTPKRAFAIVTTIVTFSYLLVAAPLRFLNSSRIPMFSSASSERGACDDADSGHPADQLRLAEGQKEKPHAPDEPQQSDKSVSDLRCDVAADAPALDGGCGAVGSAEVETELDYLAPQYQGSFIHNLTTLELWALWWTMFTVVGAEFVIIYNARFILIALQSAPVDESLSTMLTVLNGVGSAVGRLMMSFFEVWSQKRKAEDRVPITIALFFPTTTIIISIVLFLVLPAAALPLPYVVAALGNGFLAGVIILVPRTIFAKDPAKHYHFCFTASMMASLVFNRFLYGEWYTVQAEKQARGDQLCYGKRCVLMPLLVLAGLACSAFVTDVIVHFRYRSYCKRTLAERARLREETTVALDDQAAEENAVDGGLGSRTTS</sequence>
<feature type="transmembrane region" description="Helical" evidence="5">
    <location>
        <begin position="26"/>
        <end position="45"/>
    </location>
</feature>
<name>A0A836HJP4_9TRYP</name>
<reference evidence="9" key="1">
    <citation type="journal article" date="2021" name="Microbiol. Resour. Announc.">
        <title>LGAAP: Leishmaniinae Genome Assembly and Annotation Pipeline.</title>
        <authorList>
            <person name="Almutairi H."/>
            <person name="Urbaniak M.D."/>
            <person name="Bates M.D."/>
            <person name="Jariyapan N."/>
            <person name="Kwakye-Nuako G."/>
            <person name="Thomaz-Soccol V."/>
            <person name="Al-Salem W.S."/>
            <person name="Dillon R.J."/>
            <person name="Bates P.A."/>
            <person name="Gatherer D."/>
        </authorList>
    </citation>
    <scope>NUCLEOTIDE SEQUENCE [LARGE SCALE GENOMIC DNA]</scope>
</reference>
<evidence type="ECO:0000313" key="9">
    <source>
        <dbReference type="Proteomes" id="UP000674143"/>
    </source>
</evidence>
<accession>A0A836HJP4</accession>
<dbReference type="SUPFAM" id="SSF103473">
    <property type="entry name" value="MFS general substrate transporter"/>
    <property type="match status" value="2"/>
</dbReference>
<dbReference type="EMBL" id="JAFHLR010000011">
    <property type="protein sequence ID" value="KAG5485370.1"/>
    <property type="molecule type" value="Genomic_DNA"/>
</dbReference>
<keyword evidence="2 5" id="KW-0812">Transmembrane</keyword>
<feature type="transmembrane region" description="Helical" evidence="5">
    <location>
        <begin position="503"/>
        <end position="523"/>
    </location>
</feature>
<evidence type="ECO:0000313" key="8">
    <source>
        <dbReference type="EMBL" id="KAG5485370.1"/>
    </source>
</evidence>
<feature type="transmembrane region" description="Helical" evidence="5">
    <location>
        <begin position="579"/>
        <end position="600"/>
    </location>
</feature>
<dbReference type="InterPro" id="IPR036259">
    <property type="entry name" value="MFS_trans_sf"/>
</dbReference>
<dbReference type="InterPro" id="IPR010658">
    <property type="entry name" value="Nodulin-like"/>
</dbReference>
<organism evidence="8 9">
    <name type="scientific">Leishmania orientalis</name>
    <dbReference type="NCBI Taxonomy" id="2249476"/>
    <lineage>
        <taxon>Eukaryota</taxon>
        <taxon>Discoba</taxon>
        <taxon>Euglenozoa</taxon>
        <taxon>Kinetoplastea</taxon>
        <taxon>Metakinetoplastina</taxon>
        <taxon>Trypanosomatida</taxon>
        <taxon>Trypanosomatidae</taxon>
        <taxon>Leishmaniinae</taxon>
        <taxon>Leishmania</taxon>
    </lineage>
</organism>
<feature type="transmembrane region" description="Helical" evidence="5">
    <location>
        <begin position="402"/>
        <end position="423"/>
    </location>
</feature>
<feature type="transmembrane region" description="Helical" evidence="5">
    <location>
        <begin position="244"/>
        <end position="265"/>
    </location>
</feature>
<feature type="transmembrane region" description="Helical" evidence="5">
    <location>
        <begin position="186"/>
        <end position="204"/>
    </location>
</feature>
<feature type="transmembrane region" description="Helical" evidence="5">
    <location>
        <begin position="535"/>
        <end position="555"/>
    </location>
</feature>
<evidence type="ECO:0000256" key="4">
    <source>
        <dbReference type="ARBA" id="ARBA00023136"/>
    </source>
</evidence>
<protein>
    <recommendedName>
        <fullName evidence="6">Nodulin-like domain-containing protein</fullName>
    </recommendedName>
</protein>
<evidence type="ECO:0000259" key="6">
    <source>
        <dbReference type="Pfam" id="PF06813"/>
    </source>
</evidence>
<feature type="transmembrane region" description="Helical" evidence="5">
    <location>
        <begin position="277"/>
        <end position="299"/>
    </location>
</feature>
<dbReference type="PANTHER" id="PTHR21576:SF157">
    <property type="entry name" value="NODULIN-LIKE DOMAIN-CONTAINING PROTEIN"/>
    <property type="match status" value="1"/>
</dbReference>
<feature type="transmembrane region" description="Helical" evidence="5">
    <location>
        <begin position="66"/>
        <end position="84"/>
    </location>
</feature>
<dbReference type="GeneID" id="92361865"/>
<dbReference type="Gene3D" id="1.20.1250.20">
    <property type="entry name" value="MFS general substrate transporter like domains"/>
    <property type="match status" value="1"/>
</dbReference>
<dbReference type="AlphaFoldDB" id="A0A836HJP4"/>
<feature type="transmembrane region" description="Helical" evidence="5">
    <location>
        <begin position="124"/>
        <end position="148"/>
    </location>
</feature>
<feature type="domain" description="Nodulin-like" evidence="6">
    <location>
        <begin position="42"/>
        <end position="208"/>
    </location>
</feature>
<dbReference type="EMBL" id="JAFHLR010000011">
    <property type="protein sequence ID" value="KAG5485368.1"/>
    <property type="molecule type" value="Genomic_DNA"/>
</dbReference>